<feature type="transmembrane region" description="Helical" evidence="1">
    <location>
        <begin position="34"/>
        <end position="56"/>
    </location>
</feature>
<evidence type="ECO:0000256" key="1">
    <source>
        <dbReference type="SAM" id="Phobius"/>
    </source>
</evidence>
<feature type="transmembrane region" description="Helical" evidence="1">
    <location>
        <begin position="484"/>
        <end position="501"/>
    </location>
</feature>
<evidence type="ECO:0000313" key="3">
    <source>
        <dbReference type="Proteomes" id="UP000223527"/>
    </source>
</evidence>
<keyword evidence="1" id="KW-1133">Transmembrane helix</keyword>
<feature type="transmembrane region" description="Helical" evidence="1">
    <location>
        <begin position="426"/>
        <end position="449"/>
    </location>
</feature>
<feature type="transmembrane region" description="Helical" evidence="1">
    <location>
        <begin position="63"/>
        <end position="87"/>
    </location>
</feature>
<dbReference type="Proteomes" id="UP000223527">
    <property type="component" value="Unassembled WGS sequence"/>
</dbReference>
<proteinExistence type="predicted"/>
<name>A0A2C7A7L4_9PROT</name>
<protein>
    <submittedName>
        <fullName evidence="2">Uncharacterized protein</fullName>
    </submittedName>
</protein>
<feature type="transmembrane region" description="Helical" evidence="1">
    <location>
        <begin position="200"/>
        <end position="218"/>
    </location>
</feature>
<feature type="transmembrane region" description="Helical" evidence="1">
    <location>
        <begin position="311"/>
        <end position="339"/>
    </location>
</feature>
<feature type="transmembrane region" description="Helical" evidence="1">
    <location>
        <begin position="286"/>
        <end position="304"/>
    </location>
</feature>
<dbReference type="EMBL" id="PDNU01000051">
    <property type="protein sequence ID" value="PHK93335.1"/>
    <property type="molecule type" value="Genomic_DNA"/>
</dbReference>
<feature type="transmembrane region" description="Helical" evidence="1">
    <location>
        <begin position="174"/>
        <end position="193"/>
    </location>
</feature>
<feature type="transmembrane region" description="Helical" evidence="1">
    <location>
        <begin position="107"/>
        <end position="133"/>
    </location>
</feature>
<dbReference type="AlphaFoldDB" id="A0A2C7A7L4"/>
<sequence length="506" mass="52665">MPAPMSAGGQARPGFHAGFPARRAGPEVLPLGPALAHALAWQAVGLGLLVLHVLLVRETGPAAAVLALGGLALLYALLPLAGLVVFWQMALYQNAAVAFFSDGMSPGAYQVLLGTGFLAAGLLGGLATLRILFARPAAAPAARRIALLACAAIGVSTAYAAYGATLSSPASAAVYLRAATGMLLMLLVGLDLGRLWGFRAVAIGYLVSLLAGLCYSALEVADPAWFYEAAGNLPFMNLKYGPAEQDWPFHTARDLIATRTSVLFNVTGSETSLMSFRFGGPNIHPVSYAYVIAMGGIAALGLRWRWSIVPVALLLAAIGVKGAMLAFVSTLGFWALWQWTGWPRLMLAGMAAFVVAYATAVILVGLGSGDFHVIGLIGGFEGFLRNPLGHGIGVGGNLSDAARAGIDMAELQNSGAEFGLESAIGVLLYQLGLGLLAHFVAFGALLAAARPRNGWRHARPRDTDAIFIGAAMTMVNGLFQEEAYTTYALGAALLFAGTLVANRPER</sequence>
<evidence type="ECO:0000313" key="2">
    <source>
        <dbReference type="EMBL" id="PHK93335.1"/>
    </source>
</evidence>
<keyword evidence="1" id="KW-0812">Transmembrane</keyword>
<comment type="caution">
    <text evidence="2">The sequence shown here is derived from an EMBL/GenBank/DDBJ whole genome shotgun (WGS) entry which is preliminary data.</text>
</comment>
<accession>A0A2C7A7L4</accession>
<feature type="transmembrane region" description="Helical" evidence="1">
    <location>
        <begin position="345"/>
        <end position="366"/>
    </location>
</feature>
<reference evidence="2 3" key="1">
    <citation type="submission" date="2017-10" db="EMBL/GenBank/DDBJ databases">
        <authorList>
            <person name="Banno H."/>
            <person name="Chua N.-H."/>
        </authorList>
    </citation>
    <scope>NUCLEOTIDE SEQUENCE [LARGE SCALE GENOMIC DNA]</scope>
    <source>
        <strain evidence="2 3">YW11</strain>
    </source>
</reference>
<gene>
    <name evidence="2" type="ORF">CR162_19095</name>
</gene>
<feature type="transmembrane region" description="Helical" evidence="1">
    <location>
        <begin position="145"/>
        <end position="162"/>
    </location>
</feature>
<keyword evidence="3" id="KW-1185">Reference proteome</keyword>
<keyword evidence="1" id="KW-0472">Membrane</keyword>
<organism evidence="2 3">
    <name type="scientific">Teichococcus rhizosphaerae</name>
    <dbReference type="NCBI Taxonomy" id="1335062"/>
    <lineage>
        <taxon>Bacteria</taxon>
        <taxon>Pseudomonadati</taxon>
        <taxon>Pseudomonadota</taxon>
        <taxon>Alphaproteobacteria</taxon>
        <taxon>Acetobacterales</taxon>
        <taxon>Roseomonadaceae</taxon>
        <taxon>Roseomonas</taxon>
    </lineage>
</organism>